<dbReference type="InterPro" id="IPR013783">
    <property type="entry name" value="Ig-like_fold"/>
</dbReference>
<feature type="compositionally biased region" description="Acidic residues" evidence="1">
    <location>
        <begin position="211"/>
        <end position="222"/>
    </location>
</feature>
<sequence length="502" mass="52123">MPRLQLWAVVLVLAVALVGVAAVSGSVGAATTGEFDGGAPDVESNATDDGSSGDDSETDDSSSGDDSETDDGSSGDDSETDDGSSEDDGSTGDNNSTDDGTDSGDDTDPARFEITSVETNTPTVIGETVTVTVEVTNTGDEAATNEISFSLDEYLKDEADVTLDAGESTIVDLSYVTKSGDAQDWTLAVETPDDTDTQTVTVEEPSRDSNDTDDGNDGDDGSDGSSSHGGGSTVSHGDPAFDIDAFDIDGPVKAGEPLRMNATVTNTGSADGERLLWFTLDDRTLNETVIELDRGEELNVSYVHETPVEGHGVWNLSAHTPDDQVDRSTEVLELHSNITIDAVETNGPVTAGETLNATVNVSNTGDIAGNQTVALYLDDQRMDARSVTLEPNESIAVTLAYRSNSWTTGELNLSAATGEDREAFVAVVEEETTETTDTPETPSDSSTSISDASTTDSSSDSSSATEDDGTTDDSTPGFGAVAALSALLATLAAARFRRDLME</sequence>
<feature type="compositionally biased region" description="Low complexity" evidence="1">
    <location>
        <begin position="435"/>
        <end position="464"/>
    </location>
</feature>
<feature type="region of interest" description="Disordered" evidence="1">
    <location>
        <begin position="429"/>
        <end position="477"/>
    </location>
</feature>
<feature type="compositionally biased region" description="Acidic residues" evidence="1">
    <location>
        <begin position="51"/>
        <end position="90"/>
    </location>
</feature>
<feature type="region of interest" description="Disordered" evidence="1">
    <location>
        <begin position="189"/>
        <end position="247"/>
    </location>
</feature>
<dbReference type="Gene3D" id="2.60.40.10">
    <property type="entry name" value="Immunoglobulins"/>
    <property type="match status" value="3"/>
</dbReference>
<evidence type="ECO:0000259" key="2">
    <source>
        <dbReference type="Pfam" id="PF07705"/>
    </source>
</evidence>
<dbReference type="Proteomes" id="UP001596333">
    <property type="component" value="Unassembled WGS sequence"/>
</dbReference>
<feature type="compositionally biased region" description="Low complexity" evidence="1">
    <location>
        <begin position="233"/>
        <end position="247"/>
    </location>
</feature>
<dbReference type="RefSeq" id="WP_379768153.1">
    <property type="nucleotide sequence ID" value="NZ_JBHSXI010000011.1"/>
</dbReference>
<dbReference type="AlphaFoldDB" id="A0ABD5UNU2"/>
<dbReference type="Pfam" id="PF07705">
    <property type="entry name" value="CARDB"/>
    <property type="match status" value="1"/>
</dbReference>
<proteinExistence type="predicted"/>
<evidence type="ECO:0000313" key="4">
    <source>
        <dbReference type="Proteomes" id="UP001596333"/>
    </source>
</evidence>
<organism evidence="3 4">
    <name type="scientific">Halorubrum trueperi</name>
    <dbReference type="NCBI Taxonomy" id="2004704"/>
    <lineage>
        <taxon>Archaea</taxon>
        <taxon>Methanobacteriati</taxon>
        <taxon>Methanobacteriota</taxon>
        <taxon>Stenosarchaea group</taxon>
        <taxon>Halobacteria</taxon>
        <taxon>Halobacteriales</taxon>
        <taxon>Haloferacaceae</taxon>
        <taxon>Halorubrum</taxon>
    </lineage>
</organism>
<keyword evidence="4" id="KW-1185">Reference proteome</keyword>
<dbReference type="EMBL" id="JBHSXI010000011">
    <property type="protein sequence ID" value="MFC6889393.1"/>
    <property type="molecule type" value="Genomic_DNA"/>
</dbReference>
<feature type="domain" description="CARDB" evidence="2">
    <location>
        <begin position="112"/>
        <end position="189"/>
    </location>
</feature>
<dbReference type="InterPro" id="IPR011635">
    <property type="entry name" value="CARDB"/>
</dbReference>
<name>A0ABD5UNU2_9EURY</name>
<evidence type="ECO:0000313" key="3">
    <source>
        <dbReference type="EMBL" id="MFC6889393.1"/>
    </source>
</evidence>
<gene>
    <name evidence="3" type="ORF">ACFQEY_10260</name>
</gene>
<accession>A0ABD5UNU2</accession>
<comment type="caution">
    <text evidence="3">The sequence shown here is derived from an EMBL/GenBank/DDBJ whole genome shotgun (WGS) entry which is preliminary data.</text>
</comment>
<protein>
    <submittedName>
        <fullName evidence="3">CARDB domain-containing protein</fullName>
    </submittedName>
</protein>
<evidence type="ECO:0000256" key="1">
    <source>
        <dbReference type="SAM" id="MobiDB-lite"/>
    </source>
</evidence>
<reference evidence="3 4" key="1">
    <citation type="journal article" date="2019" name="Int. J. Syst. Evol. Microbiol.">
        <title>The Global Catalogue of Microorganisms (GCM) 10K type strain sequencing project: providing services to taxonomists for standard genome sequencing and annotation.</title>
        <authorList>
            <consortium name="The Broad Institute Genomics Platform"/>
            <consortium name="The Broad Institute Genome Sequencing Center for Infectious Disease"/>
            <person name="Wu L."/>
            <person name="Ma J."/>
        </authorList>
    </citation>
    <scope>NUCLEOTIDE SEQUENCE [LARGE SCALE GENOMIC DNA]</scope>
    <source>
        <strain evidence="3 4">Y73</strain>
    </source>
</reference>
<feature type="region of interest" description="Disordered" evidence="1">
    <location>
        <begin position="29"/>
        <end position="110"/>
    </location>
</feature>